<protein>
    <submittedName>
        <fullName evidence="8">Zinc finger, PHD-finger</fullName>
    </submittedName>
</protein>
<dbReference type="Pfam" id="PF00628">
    <property type="entry name" value="PHD"/>
    <property type="match status" value="1"/>
</dbReference>
<feature type="non-terminal residue" evidence="8">
    <location>
        <position position="711"/>
    </location>
</feature>
<keyword evidence="3" id="KW-0862">Zinc</keyword>
<proteinExistence type="predicted"/>
<dbReference type="InterPro" id="IPR059080">
    <property type="entry name" value="WHD_PTC1"/>
</dbReference>
<keyword evidence="5" id="KW-0804">Transcription</keyword>
<dbReference type="AlphaFoldDB" id="A0AAN8ZN49"/>
<evidence type="ECO:0000313" key="9">
    <source>
        <dbReference type="Proteomes" id="UP001370490"/>
    </source>
</evidence>
<evidence type="ECO:0000256" key="3">
    <source>
        <dbReference type="ARBA" id="ARBA00022833"/>
    </source>
</evidence>
<feature type="domain" description="Zinc finger PHD-type" evidence="7">
    <location>
        <begin position="615"/>
        <end position="661"/>
    </location>
</feature>
<reference evidence="8 9" key="1">
    <citation type="submission" date="2023-12" db="EMBL/GenBank/DDBJ databases">
        <title>A high-quality genome assembly for Dillenia turbinata (Dilleniales).</title>
        <authorList>
            <person name="Chanderbali A."/>
        </authorList>
    </citation>
    <scope>NUCLEOTIDE SEQUENCE [LARGE SCALE GENOMIC DNA]</scope>
    <source>
        <strain evidence="8">LSX21</strain>
        <tissue evidence="8">Leaf</tissue>
    </source>
</reference>
<dbReference type="PANTHER" id="PTHR46201">
    <property type="entry name" value="PHD FINGER PROTEIN MALE MEIOCYTE DEATH 1-RELATED"/>
    <property type="match status" value="1"/>
</dbReference>
<feature type="region of interest" description="Disordered" evidence="6">
    <location>
        <begin position="669"/>
        <end position="711"/>
    </location>
</feature>
<gene>
    <name evidence="8" type="ORF">RJ641_029914</name>
</gene>
<dbReference type="SMART" id="SM00249">
    <property type="entry name" value="PHD"/>
    <property type="match status" value="1"/>
</dbReference>
<keyword evidence="2" id="KW-0863">Zinc-finger</keyword>
<organism evidence="8 9">
    <name type="scientific">Dillenia turbinata</name>
    <dbReference type="NCBI Taxonomy" id="194707"/>
    <lineage>
        <taxon>Eukaryota</taxon>
        <taxon>Viridiplantae</taxon>
        <taxon>Streptophyta</taxon>
        <taxon>Embryophyta</taxon>
        <taxon>Tracheophyta</taxon>
        <taxon>Spermatophyta</taxon>
        <taxon>Magnoliopsida</taxon>
        <taxon>eudicotyledons</taxon>
        <taxon>Gunneridae</taxon>
        <taxon>Pentapetalae</taxon>
        <taxon>Dilleniales</taxon>
        <taxon>Dilleniaceae</taxon>
        <taxon>Dillenia</taxon>
    </lineage>
</organism>
<dbReference type="Proteomes" id="UP001370490">
    <property type="component" value="Unassembled WGS sequence"/>
</dbReference>
<dbReference type="GO" id="GO:0008270">
    <property type="term" value="F:zinc ion binding"/>
    <property type="evidence" value="ECO:0007669"/>
    <property type="project" value="UniProtKB-KW"/>
</dbReference>
<dbReference type="PANTHER" id="PTHR46201:SF6">
    <property type="entry name" value="PHD FINGER PLANT-LIKE PROTEIN"/>
    <property type="match status" value="1"/>
</dbReference>
<keyword evidence="4" id="KW-0805">Transcription regulation</keyword>
<dbReference type="PROSITE" id="PS01359">
    <property type="entry name" value="ZF_PHD_1"/>
    <property type="match status" value="1"/>
</dbReference>
<dbReference type="Gene3D" id="3.30.40.10">
    <property type="entry name" value="Zinc/RING finger domain, C3HC4 (zinc finger)"/>
    <property type="match status" value="1"/>
</dbReference>
<feature type="compositionally biased region" description="Basic and acidic residues" evidence="6">
    <location>
        <begin position="687"/>
        <end position="711"/>
    </location>
</feature>
<dbReference type="InterPro" id="IPR013083">
    <property type="entry name" value="Znf_RING/FYVE/PHD"/>
</dbReference>
<comment type="caution">
    <text evidence="8">The sequence shown here is derived from an EMBL/GenBank/DDBJ whole genome shotgun (WGS) entry which is preliminary data.</text>
</comment>
<dbReference type="EMBL" id="JBAMMX010000005">
    <property type="protein sequence ID" value="KAK6940383.1"/>
    <property type="molecule type" value="Genomic_DNA"/>
</dbReference>
<evidence type="ECO:0000256" key="1">
    <source>
        <dbReference type="ARBA" id="ARBA00022723"/>
    </source>
</evidence>
<keyword evidence="1" id="KW-0479">Metal-binding</keyword>
<evidence type="ECO:0000259" key="7">
    <source>
        <dbReference type="SMART" id="SM00249"/>
    </source>
</evidence>
<evidence type="ECO:0000256" key="5">
    <source>
        <dbReference type="ARBA" id="ARBA00023163"/>
    </source>
</evidence>
<name>A0AAN8ZN49_9MAGN</name>
<dbReference type="InterPro" id="IPR001965">
    <property type="entry name" value="Znf_PHD"/>
</dbReference>
<dbReference type="InterPro" id="IPR019786">
    <property type="entry name" value="Zinc_finger_PHD-type_CS"/>
</dbReference>
<evidence type="ECO:0000256" key="2">
    <source>
        <dbReference type="ARBA" id="ARBA00022771"/>
    </source>
</evidence>
<dbReference type="SUPFAM" id="SSF57903">
    <property type="entry name" value="FYVE/PHD zinc finger"/>
    <property type="match status" value="1"/>
</dbReference>
<keyword evidence="9" id="KW-1185">Reference proteome</keyword>
<dbReference type="InterPro" id="IPR058054">
    <property type="entry name" value="Znf_MS1-like"/>
</dbReference>
<dbReference type="Pfam" id="PF25565">
    <property type="entry name" value="Ubiquitin_At1g33420"/>
    <property type="match status" value="1"/>
</dbReference>
<accession>A0AAN8ZN49</accession>
<dbReference type="InterPro" id="IPR057765">
    <property type="entry name" value="MS1-like_ubiquitin"/>
</dbReference>
<dbReference type="CDD" id="cd15556">
    <property type="entry name" value="PHD_MMD1_like"/>
    <property type="match status" value="1"/>
</dbReference>
<dbReference type="InterPro" id="IPR011011">
    <property type="entry name" value="Znf_FYVE_PHD"/>
</dbReference>
<evidence type="ECO:0000313" key="8">
    <source>
        <dbReference type="EMBL" id="KAK6940383.1"/>
    </source>
</evidence>
<dbReference type="Pfam" id="PF25874">
    <property type="entry name" value="WHD_plant_repro"/>
    <property type="match status" value="1"/>
</dbReference>
<sequence>MVVNDRPLKRIKRRPFTDLQDFHSFPAAGDDVVPFREGVQRFLSKHAGAPLPSSLFPKLLIWQIMLNISSSADDLSPETVALDVVEEDVTRSRSIYCDHCRVVGWGEHPVCRKRYHFIIRAKSGPVEAYQKSCTACGALMHLLDTRCKLCSCDITTNDLEDWLYLQFDNGTHLLHGIVHSNGFGHLLTINGREGGSKYLSGCDLMNFWDRLCRTLSIRKVSVMDVSKKYGMEYRLLHSVAKGHTWYGNWGYKFGAGCYGLTLDDYNRALDSISTLPLSVFLFQGWRSQTLLKSVIEFYQSLSDNELVTVGDLFNFLLGLIFKTRNSVMPYRISLEGTKFGSMNDKTLSVWTRNDIERIEQAMIKVLAAAKDAGWVTGRALKGALSMAASPELLDHCLKSFPGTMAAKDMVVEARHNQVSKVIEFRLHPRNVGSALTGQCLMQLSKEQIVGDLKFLYDTMLNPNKKGNLEPPVTRELLADSATILLDCKQFVRNYESDLPGNMNPSKIYVRCCVEVEDQKDDPMPPSELIILPSFASTIGDLKSETSKAFEEVYMIFKKFQVEKFPEHGKLEDSVALDLLMGPGVTVTVRVRGKVPIKIGNSRFCMERGTESWTVECVCGADDDDGERMLACDTCGIWQHTRCVGIDSLDEIPAKFVCFSCLNLYCKDSDRSPTPEAKAPRTSFSNLTRKDEAPSYSRYEYRVPKERNKTSF</sequence>
<dbReference type="InterPro" id="IPR019787">
    <property type="entry name" value="Znf_PHD-finger"/>
</dbReference>
<evidence type="ECO:0000256" key="4">
    <source>
        <dbReference type="ARBA" id="ARBA00023015"/>
    </source>
</evidence>
<evidence type="ECO:0000256" key="6">
    <source>
        <dbReference type="SAM" id="MobiDB-lite"/>
    </source>
</evidence>